<evidence type="ECO:0000313" key="2">
    <source>
        <dbReference type="EMBL" id="KAH8996260.1"/>
    </source>
</evidence>
<evidence type="ECO:0000256" key="1">
    <source>
        <dbReference type="SAM" id="MobiDB-lite"/>
    </source>
</evidence>
<accession>A0AAD4LPJ3</accession>
<dbReference type="EMBL" id="JAKELL010000009">
    <property type="protein sequence ID" value="KAH8996260.1"/>
    <property type="molecule type" value="Genomic_DNA"/>
</dbReference>
<name>A0AAD4LPJ3_9AGAM</name>
<feature type="region of interest" description="Disordered" evidence="1">
    <location>
        <begin position="200"/>
        <end position="229"/>
    </location>
</feature>
<keyword evidence="3" id="KW-1185">Reference proteome</keyword>
<evidence type="ECO:0000313" key="3">
    <source>
        <dbReference type="Proteomes" id="UP001201163"/>
    </source>
</evidence>
<organism evidence="2 3">
    <name type="scientific">Lactarius akahatsu</name>
    <dbReference type="NCBI Taxonomy" id="416441"/>
    <lineage>
        <taxon>Eukaryota</taxon>
        <taxon>Fungi</taxon>
        <taxon>Dikarya</taxon>
        <taxon>Basidiomycota</taxon>
        <taxon>Agaricomycotina</taxon>
        <taxon>Agaricomycetes</taxon>
        <taxon>Russulales</taxon>
        <taxon>Russulaceae</taxon>
        <taxon>Lactarius</taxon>
    </lineage>
</organism>
<proteinExistence type="predicted"/>
<protein>
    <submittedName>
        <fullName evidence="2">Uncharacterized protein</fullName>
    </submittedName>
</protein>
<gene>
    <name evidence="2" type="ORF">EDB92DRAFT_1814279</name>
</gene>
<dbReference type="Proteomes" id="UP001201163">
    <property type="component" value="Unassembled WGS sequence"/>
</dbReference>
<reference evidence="2" key="1">
    <citation type="submission" date="2022-01" db="EMBL/GenBank/DDBJ databases">
        <title>Comparative genomics reveals a dynamic genome evolution in the ectomycorrhizal milk-cap (Lactarius) mushrooms.</title>
        <authorList>
            <consortium name="DOE Joint Genome Institute"/>
            <person name="Lebreton A."/>
            <person name="Tang N."/>
            <person name="Kuo A."/>
            <person name="LaButti K."/>
            <person name="Drula E."/>
            <person name="Barry K."/>
            <person name="Clum A."/>
            <person name="Lipzen A."/>
            <person name="Mousain D."/>
            <person name="Ng V."/>
            <person name="Wang R."/>
            <person name="Wang X."/>
            <person name="Dai Y."/>
            <person name="Henrissat B."/>
            <person name="Grigoriev I.V."/>
            <person name="Guerin-Laguette A."/>
            <person name="Yu F."/>
            <person name="Martin F.M."/>
        </authorList>
    </citation>
    <scope>NUCLEOTIDE SEQUENCE</scope>
    <source>
        <strain evidence="2">QP</strain>
    </source>
</reference>
<feature type="compositionally biased region" description="Basic and acidic residues" evidence="1">
    <location>
        <begin position="212"/>
        <end position="223"/>
    </location>
</feature>
<sequence>MGVGVGGKGNVHMGVGEMGKGNLCMGVGVEGTSTKVDPVKAVRDWLLTVTDQSLTALTCPPLQMDREGESVHGCGRVGKGNLYMGVHHSRIAIECGGTVVTSKVVVEVVVAVEAAATGGGGIVEVAAPKSHVEVVMPGGRQALQGAEAWLACLKMGAGRVGLATKTKRKKERHYPALVVAGWPVCLGLYLPEVEEVVKSGGQGGWNSNRGPSIRDSESNKEHTVIGGIF</sequence>
<comment type="caution">
    <text evidence="2">The sequence shown here is derived from an EMBL/GenBank/DDBJ whole genome shotgun (WGS) entry which is preliminary data.</text>
</comment>
<dbReference type="AlphaFoldDB" id="A0AAD4LPJ3"/>